<keyword evidence="1" id="KW-0732">Signal</keyword>
<dbReference type="Gene3D" id="2.40.128.20">
    <property type="match status" value="1"/>
</dbReference>
<name>A0A2R5L9H1_9ACAR</name>
<sequence>MIQLATFLTACLLLGAVHGNAGTKKKTGCNEGNTVSQVLAALQKETYYLTRTTNTTREPCYFLSAQGLNEECVSGTPVTYGYKEGKKWFNVTEGVTEEKDEKSKKEHRFPSGLRGPLSGKKVSVQGDNCFVLRLQDEIELWVTKAFVDTSTCCKSTFDKITKNQTSQTTYEPDFC</sequence>
<organism evidence="2">
    <name type="scientific">Ornithodoros turicata</name>
    <dbReference type="NCBI Taxonomy" id="34597"/>
    <lineage>
        <taxon>Eukaryota</taxon>
        <taxon>Metazoa</taxon>
        <taxon>Ecdysozoa</taxon>
        <taxon>Arthropoda</taxon>
        <taxon>Chelicerata</taxon>
        <taxon>Arachnida</taxon>
        <taxon>Acari</taxon>
        <taxon>Parasitiformes</taxon>
        <taxon>Ixodida</taxon>
        <taxon>Ixodoidea</taxon>
        <taxon>Argasidae</taxon>
        <taxon>Ornithodorinae</taxon>
        <taxon>Ornithodoros</taxon>
    </lineage>
</organism>
<dbReference type="SUPFAM" id="SSF50814">
    <property type="entry name" value="Lipocalins"/>
    <property type="match status" value="1"/>
</dbReference>
<feature type="chain" id="PRO_5015321593" evidence="1">
    <location>
        <begin position="20"/>
        <end position="175"/>
    </location>
</feature>
<evidence type="ECO:0000313" key="2">
    <source>
        <dbReference type="EMBL" id="MBY06133.1"/>
    </source>
</evidence>
<reference evidence="2" key="1">
    <citation type="submission" date="2018-03" db="EMBL/GenBank/DDBJ databases">
        <title>The relapsing fever spirochete Borrelia turicatae persists in the highly oxidative environment of its soft-bodied tick vector.</title>
        <authorList>
            <person name="Bourret T.J."/>
            <person name="Boyle W.K."/>
            <person name="Valenzuela J.G."/>
            <person name="Oliveira F."/>
            <person name="Lopez J.E."/>
        </authorList>
    </citation>
    <scope>NUCLEOTIDE SEQUENCE</scope>
    <source>
        <strain evidence="2">Kansas strain/isolate</strain>
        <tissue evidence="2">Salivary glands</tissue>
    </source>
</reference>
<dbReference type="EMBL" id="GGLE01002007">
    <property type="protein sequence ID" value="MBY06133.1"/>
    <property type="molecule type" value="Transcribed_RNA"/>
</dbReference>
<dbReference type="AlphaFoldDB" id="A0A2R5L9H1"/>
<dbReference type="InterPro" id="IPR012674">
    <property type="entry name" value="Calycin"/>
</dbReference>
<feature type="signal peptide" evidence="1">
    <location>
        <begin position="1"/>
        <end position="19"/>
    </location>
</feature>
<accession>A0A2R5L9H1</accession>
<protein>
    <submittedName>
        <fullName evidence="2">Putative salivary lipocalin</fullName>
    </submittedName>
</protein>
<proteinExistence type="predicted"/>
<evidence type="ECO:0000256" key="1">
    <source>
        <dbReference type="SAM" id="SignalP"/>
    </source>
</evidence>